<dbReference type="EMBL" id="CP050296">
    <property type="protein sequence ID" value="QND55651.1"/>
    <property type="molecule type" value="Genomic_DNA"/>
</dbReference>
<evidence type="ECO:0000313" key="1">
    <source>
        <dbReference type="EMBL" id="QND55651.1"/>
    </source>
</evidence>
<sequence length="58" mass="6570">MGKKAKQSREEPIDRERVAEADFYARRCGLTREEALKFLKEASPSKPVIHLVGKGKGR</sequence>
<dbReference type="Proteomes" id="UP000515465">
    <property type="component" value="Chromosome"/>
</dbReference>
<dbReference type="AlphaFoldDB" id="A0A7G6SMB9"/>
<evidence type="ECO:0000313" key="2">
    <source>
        <dbReference type="Proteomes" id="UP000515465"/>
    </source>
</evidence>
<proteinExistence type="predicted"/>
<gene>
    <name evidence="1" type="ORF">HB778_02405</name>
</gene>
<dbReference type="RefSeq" id="WP_183461169.1">
    <property type="nucleotide sequence ID" value="NZ_CP050296.1"/>
</dbReference>
<organism evidence="1 2">
    <name type="scientific">Mesorhizobium huakuii</name>
    <dbReference type="NCBI Taxonomy" id="28104"/>
    <lineage>
        <taxon>Bacteria</taxon>
        <taxon>Pseudomonadati</taxon>
        <taxon>Pseudomonadota</taxon>
        <taxon>Alphaproteobacteria</taxon>
        <taxon>Hyphomicrobiales</taxon>
        <taxon>Phyllobacteriaceae</taxon>
        <taxon>Mesorhizobium</taxon>
    </lineage>
</organism>
<reference evidence="2" key="1">
    <citation type="journal article" date="2020" name="Mol. Plant Microbe">
        <title>Rhizobial microsymbionts of the narrowly endemic Oxytropis species growing in Kamchatka are characterized by significant genetic diversity and possess a set of genes that are associated with T3SS and T6SS secretion systems and can affect the development of symbiosis.</title>
        <authorList>
            <person name="Safronova V."/>
            <person name="Guro P."/>
            <person name="Sazanova A."/>
            <person name="Kuznetsova I."/>
            <person name="Belimov A."/>
            <person name="Yakubov V."/>
            <person name="Chirak E."/>
            <person name="Afonin A."/>
            <person name="Gogolev Y."/>
            <person name="Andronov E."/>
            <person name="Tikhonovich I."/>
        </authorList>
    </citation>
    <scope>NUCLEOTIDE SEQUENCE [LARGE SCALE GENOMIC DNA]</scope>
    <source>
        <strain evidence="2">583</strain>
    </source>
</reference>
<accession>A0A7G6SMB9</accession>
<protein>
    <submittedName>
        <fullName evidence="1">Uncharacterized protein</fullName>
    </submittedName>
</protein>
<name>A0A7G6SMB9_9HYPH</name>